<dbReference type="EMBL" id="CH479180">
    <property type="protein sequence ID" value="EDW28989.1"/>
    <property type="molecule type" value="Genomic_DNA"/>
</dbReference>
<protein>
    <submittedName>
        <fullName evidence="1">GL19476</fullName>
    </submittedName>
</protein>
<proteinExistence type="predicted"/>
<dbReference type="eggNOG" id="ENOG502QTV0">
    <property type="taxonomic scope" value="Eukaryota"/>
</dbReference>
<dbReference type="Proteomes" id="UP000008744">
    <property type="component" value="Unassembled WGS sequence"/>
</dbReference>
<dbReference type="OMA" id="HYNRPTR"/>
<gene>
    <name evidence="1" type="primary">Dper\GL19476</name>
    <name evidence="1" type="ORF">Dper_GL19476</name>
</gene>
<sequence>MTTALGNDRCMKYHANYWSELQRSTSKQQCHTIDCLPWGLVLLSFLLQLQSIRADSLAHDPSAATDFRRCRPCPPLEFRYQGFAPTAPAADIVSHYLPPKPTGPIVSTYLPPPVAAPISSISFHGQTPTLRPVYGPPGYGFSQPLAPTASTPIVVPSGPGPVSAGGPPLRIPFGKQALISPGESYVANGRQLKQYAVIEIIDNDIDESPAPFLSSSSFFDRFGAHLGASSGPSNGVQLDSRANSLLLEQQSLSIQPRSQGGQGDAIALGSGGLGFVRLANGNVYLGSGSLGYISGQQRVASVLDARTRSDSTPDALHFGHGPLGGAENFLRFK</sequence>
<accession>B4G9F9</accession>
<dbReference type="PhylomeDB" id="B4G9F9"/>
<evidence type="ECO:0000313" key="1">
    <source>
        <dbReference type="EMBL" id="EDW28989.1"/>
    </source>
</evidence>
<evidence type="ECO:0000313" key="2">
    <source>
        <dbReference type="Proteomes" id="UP000008744"/>
    </source>
</evidence>
<dbReference type="HOGENOM" id="CLU_837508_0_0_1"/>
<organism evidence="2">
    <name type="scientific">Drosophila persimilis</name>
    <name type="common">Fruit fly</name>
    <dbReference type="NCBI Taxonomy" id="7234"/>
    <lineage>
        <taxon>Eukaryota</taxon>
        <taxon>Metazoa</taxon>
        <taxon>Ecdysozoa</taxon>
        <taxon>Arthropoda</taxon>
        <taxon>Hexapoda</taxon>
        <taxon>Insecta</taxon>
        <taxon>Pterygota</taxon>
        <taxon>Neoptera</taxon>
        <taxon>Endopterygota</taxon>
        <taxon>Diptera</taxon>
        <taxon>Brachycera</taxon>
        <taxon>Muscomorpha</taxon>
        <taxon>Ephydroidea</taxon>
        <taxon>Drosophilidae</taxon>
        <taxon>Drosophila</taxon>
        <taxon>Sophophora</taxon>
    </lineage>
</organism>
<reference evidence="1 2" key="1">
    <citation type="journal article" date="2007" name="Nature">
        <title>Evolution of genes and genomes on the Drosophila phylogeny.</title>
        <authorList>
            <consortium name="Drosophila 12 Genomes Consortium"/>
            <person name="Clark A.G."/>
            <person name="Eisen M.B."/>
            <person name="Smith D.R."/>
            <person name="Bergman C.M."/>
            <person name="Oliver B."/>
            <person name="Markow T.A."/>
            <person name="Kaufman T.C."/>
            <person name="Kellis M."/>
            <person name="Gelbart W."/>
            <person name="Iyer V.N."/>
            <person name="Pollard D.A."/>
            <person name="Sackton T.B."/>
            <person name="Larracuente A.M."/>
            <person name="Singh N.D."/>
            <person name="Abad J.P."/>
            <person name="Abt D.N."/>
            <person name="Adryan B."/>
            <person name="Aguade M."/>
            <person name="Akashi H."/>
            <person name="Anderson W.W."/>
            <person name="Aquadro C.F."/>
            <person name="Ardell D.H."/>
            <person name="Arguello R."/>
            <person name="Artieri C.G."/>
            <person name="Barbash D.A."/>
            <person name="Barker D."/>
            <person name="Barsanti P."/>
            <person name="Batterham P."/>
            <person name="Batzoglou S."/>
            <person name="Begun D."/>
            <person name="Bhutkar A."/>
            <person name="Blanco E."/>
            <person name="Bosak S.A."/>
            <person name="Bradley R.K."/>
            <person name="Brand A.D."/>
            <person name="Brent M.R."/>
            <person name="Brooks A.N."/>
            <person name="Brown R.H."/>
            <person name="Butlin R.K."/>
            <person name="Caggese C."/>
            <person name="Calvi B.R."/>
            <person name="Bernardo de Carvalho A."/>
            <person name="Caspi A."/>
            <person name="Castrezana S."/>
            <person name="Celniker S.E."/>
            <person name="Chang J.L."/>
            <person name="Chapple C."/>
            <person name="Chatterji S."/>
            <person name="Chinwalla A."/>
            <person name="Civetta A."/>
            <person name="Clifton S.W."/>
            <person name="Comeron J.M."/>
            <person name="Costello J.C."/>
            <person name="Coyne J.A."/>
            <person name="Daub J."/>
            <person name="David R.G."/>
            <person name="Delcher A.L."/>
            <person name="Delehaunty K."/>
            <person name="Do C.B."/>
            <person name="Ebling H."/>
            <person name="Edwards K."/>
            <person name="Eickbush T."/>
            <person name="Evans J.D."/>
            <person name="Filipski A."/>
            <person name="Findeiss S."/>
            <person name="Freyhult E."/>
            <person name="Fulton L."/>
            <person name="Fulton R."/>
            <person name="Garcia A.C."/>
            <person name="Gardiner A."/>
            <person name="Garfield D.A."/>
            <person name="Garvin B.E."/>
            <person name="Gibson G."/>
            <person name="Gilbert D."/>
            <person name="Gnerre S."/>
            <person name="Godfrey J."/>
            <person name="Good R."/>
            <person name="Gotea V."/>
            <person name="Gravely B."/>
            <person name="Greenberg A.J."/>
            <person name="Griffiths-Jones S."/>
            <person name="Gross S."/>
            <person name="Guigo R."/>
            <person name="Gustafson E.A."/>
            <person name="Haerty W."/>
            <person name="Hahn M.W."/>
            <person name="Halligan D.L."/>
            <person name="Halpern A.L."/>
            <person name="Halter G.M."/>
            <person name="Han M.V."/>
            <person name="Heger A."/>
            <person name="Hillier L."/>
            <person name="Hinrichs A.S."/>
            <person name="Holmes I."/>
            <person name="Hoskins R.A."/>
            <person name="Hubisz M.J."/>
            <person name="Hultmark D."/>
            <person name="Huntley M.A."/>
            <person name="Jaffe D.B."/>
            <person name="Jagadeeshan S."/>
            <person name="Jeck W.R."/>
            <person name="Johnson J."/>
            <person name="Jones C.D."/>
            <person name="Jordan W.C."/>
            <person name="Karpen G.H."/>
            <person name="Kataoka E."/>
            <person name="Keightley P.D."/>
            <person name="Kheradpour P."/>
            <person name="Kirkness E.F."/>
            <person name="Koerich L.B."/>
            <person name="Kristiansen K."/>
            <person name="Kudrna D."/>
            <person name="Kulathinal R.J."/>
            <person name="Kumar S."/>
            <person name="Kwok R."/>
            <person name="Lander E."/>
            <person name="Langley C.H."/>
            <person name="Lapoint R."/>
            <person name="Lazzaro B.P."/>
            <person name="Lee S.J."/>
            <person name="Levesque L."/>
            <person name="Li R."/>
            <person name="Lin C.F."/>
            <person name="Lin M.F."/>
            <person name="Lindblad-Toh K."/>
            <person name="Llopart A."/>
            <person name="Long M."/>
            <person name="Low L."/>
            <person name="Lozovsky E."/>
            <person name="Lu J."/>
            <person name="Luo M."/>
            <person name="Machado C.A."/>
            <person name="Makalowski W."/>
            <person name="Marzo M."/>
            <person name="Matsuda M."/>
            <person name="Matzkin L."/>
            <person name="McAllister B."/>
            <person name="McBride C.S."/>
            <person name="McKernan B."/>
            <person name="McKernan K."/>
            <person name="Mendez-Lago M."/>
            <person name="Minx P."/>
            <person name="Mollenhauer M.U."/>
            <person name="Montooth K."/>
            <person name="Mount S.M."/>
            <person name="Mu X."/>
            <person name="Myers E."/>
            <person name="Negre B."/>
            <person name="Newfeld S."/>
            <person name="Nielsen R."/>
            <person name="Noor M.A."/>
            <person name="O'Grady P."/>
            <person name="Pachter L."/>
            <person name="Papaceit M."/>
            <person name="Parisi M.J."/>
            <person name="Parisi M."/>
            <person name="Parts L."/>
            <person name="Pedersen J.S."/>
            <person name="Pesole G."/>
            <person name="Phillippy A.M."/>
            <person name="Ponting C.P."/>
            <person name="Pop M."/>
            <person name="Porcelli D."/>
            <person name="Powell J.R."/>
            <person name="Prohaska S."/>
            <person name="Pruitt K."/>
            <person name="Puig M."/>
            <person name="Quesneville H."/>
            <person name="Ram K.R."/>
            <person name="Rand D."/>
            <person name="Rasmussen M.D."/>
            <person name="Reed L.K."/>
            <person name="Reenan R."/>
            <person name="Reily A."/>
            <person name="Remington K.A."/>
            <person name="Rieger T.T."/>
            <person name="Ritchie M.G."/>
            <person name="Robin C."/>
            <person name="Rogers Y.H."/>
            <person name="Rohde C."/>
            <person name="Rozas J."/>
            <person name="Rubenfield M.J."/>
            <person name="Ruiz A."/>
            <person name="Russo S."/>
            <person name="Salzberg S.L."/>
            <person name="Sanchez-Gracia A."/>
            <person name="Saranga D.J."/>
            <person name="Sato H."/>
            <person name="Schaeffer S.W."/>
            <person name="Schatz M.C."/>
            <person name="Schlenke T."/>
            <person name="Schwartz R."/>
            <person name="Segarra C."/>
            <person name="Singh R.S."/>
            <person name="Sirot L."/>
            <person name="Sirota M."/>
            <person name="Sisneros N.B."/>
            <person name="Smith C.D."/>
            <person name="Smith T.F."/>
            <person name="Spieth J."/>
            <person name="Stage D.E."/>
            <person name="Stark A."/>
            <person name="Stephan W."/>
            <person name="Strausberg R.L."/>
            <person name="Strempel S."/>
            <person name="Sturgill D."/>
            <person name="Sutton G."/>
            <person name="Sutton G.G."/>
            <person name="Tao W."/>
            <person name="Teichmann S."/>
            <person name="Tobari Y.N."/>
            <person name="Tomimura Y."/>
            <person name="Tsolas J.M."/>
            <person name="Valente V.L."/>
            <person name="Venter E."/>
            <person name="Venter J.C."/>
            <person name="Vicario S."/>
            <person name="Vieira F.G."/>
            <person name="Vilella A.J."/>
            <person name="Villasante A."/>
            <person name="Walenz B."/>
            <person name="Wang J."/>
            <person name="Wasserman M."/>
            <person name="Watts T."/>
            <person name="Wilson D."/>
            <person name="Wilson R.K."/>
            <person name="Wing R.A."/>
            <person name="Wolfner M.F."/>
            <person name="Wong A."/>
            <person name="Wong G.K."/>
            <person name="Wu C.I."/>
            <person name="Wu G."/>
            <person name="Yamamoto D."/>
            <person name="Yang H.P."/>
            <person name="Yang S.P."/>
            <person name="Yorke J.A."/>
            <person name="Yoshida K."/>
            <person name="Zdobnov E."/>
            <person name="Zhang P."/>
            <person name="Zhang Y."/>
            <person name="Zimin A.V."/>
            <person name="Baldwin J."/>
            <person name="Abdouelleil A."/>
            <person name="Abdulkadir J."/>
            <person name="Abebe A."/>
            <person name="Abera B."/>
            <person name="Abreu J."/>
            <person name="Acer S.C."/>
            <person name="Aftuck L."/>
            <person name="Alexander A."/>
            <person name="An P."/>
            <person name="Anderson E."/>
            <person name="Anderson S."/>
            <person name="Arachi H."/>
            <person name="Azer M."/>
            <person name="Bachantsang P."/>
            <person name="Barry A."/>
            <person name="Bayul T."/>
            <person name="Berlin A."/>
            <person name="Bessette D."/>
            <person name="Bloom T."/>
            <person name="Blye J."/>
            <person name="Boguslavskiy L."/>
            <person name="Bonnet C."/>
            <person name="Boukhgalter B."/>
            <person name="Bourzgui I."/>
            <person name="Brown A."/>
            <person name="Cahill P."/>
            <person name="Channer S."/>
            <person name="Cheshatsang Y."/>
            <person name="Chuda L."/>
            <person name="Citroen M."/>
            <person name="Collymore A."/>
            <person name="Cooke P."/>
            <person name="Costello M."/>
            <person name="D'Aco K."/>
            <person name="Daza R."/>
            <person name="De Haan G."/>
            <person name="DeGray S."/>
            <person name="DeMaso C."/>
            <person name="Dhargay N."/>
            <person name="Dooley K."/>
            <person name="Dooley E."/>
            <person name="Doricent M."/>
            <person name="Dorje P."/>
            <person name="Dorjee K."/>
            <person name="Dupes A."/>
            <person name="Elong R."/>
            <person name="Falk J."/>
            <person name="Farina A."/>
            <person name="Faro S."/>
            <person name="Ferguson D."/>
            <person name="Fisher S."/>
            <person name="Foley C.D."/>
            <person name="Franke A."/>
            <person name="Friedrich D."/>
            <person name="Gadbois L."/>
            <person name="Gearin G."/>
            <person name="Gearin C.R."/>
            <person name="Giannoukos G."/>
            <person name="Goode T."/>
            <person name="Graham J."/>
            <person name="Grandbois E."/>
            <person name="Grewal S."/>
            <person name="Gyaltsen K."/>
            <person name="Hafez N."/>
            <person name="Hagos B."/>
            <person name="Hall J."/>
            <person name="Henson C."/>
            <person name="Hollinger A."/>
            <person name="Honan T."/>
            <person name="Huard M.D."/>
            <person name="Hughes L."/>
            <person name="Hurhula B."/>
            <person name="Husby M.E."/>
            <person name="Kamat A."/>
            <person name="Kanga B."/>
            <person name="Kashin S."/>
            <person name="Khazanovich D."/>
            <person name="Kisner P."/>
            <person name="Lance K."/>
            <person name="Lara M."/>
            <person name="Lee W."/>
            <person name="Lennon N."/>
            <person name="Letendre F."/>
            <person name="LeVine R."/>
            <person name="Lipovsky A."/>
            <person name="Liu X."/>
            <person name="Liu J."/>
            <person name="Liu S."/>
            <person name="Lokyitsang T."/>
            <person name="Lokyitsang Y."/>
            <person name="Lubonja R."/>
            <person name="Lui A."/>
            <person name="MacDonald P."/>
            <person name="Magnisalis V."/>
            <person name="Maru K."/>
            <person name="Matthews C."/>
            <person name="McCusker W."/>
            <person name="McDonough S."/>
            <person name="Mehta T."/>
            <person name="Meldrim J."/>
            <person name="Meneus L."/>
            <person name="Mihai O."/>
            <person name="Mihalev A."/>
            <person name="Mihova T."/>
            <person name="Mittelman R."/>
            <person name="Mlenga V."/>
            <person name="Montmayeur A."/>
            <person name="Mulrain L."/>
            <person name="Navidi A."/>
            <person name="Naylor J."/>
            <person name="Negash T."/>
            <person name="Nguyen T."/>
            <person name="Nguyen N."/>
            <person name="Nicol R."/>
            <person name="Norbu C."/>
            <person name="Norbu N."/>
            <person name="Novod N."/>
            <person name="O'Neill B."/>
            <person name="Osman S."/>
            <person name="Markiewicz E."/>
            <person name="Oyono O.L."/>
            <person name="Patti C."/>
            <person name="Phunkhang P."/>
            <person name="Pierre F."/>
            <person name="Priest M."/>
            <person name="Raghuraman S."/>
            <person name="Rege F."/>
            <person name="Reyes R."/>
            <person name="Rise C."/>
            <person name="Rogov P."/>
            <person name="Ross K."/>
            <person name="Ryan E."/>
            <person name="Settipalli S."/>
            <person name="Shea T."/>
            <person name="Sherpa N."/>
            <person name="Shi L."/>
            <person name="Shih D."/>
            <person name="Sparrow T."/>
            <person name="Spaulding J."/>
            <person name="Stalker J."/>
            <person name="Stange-Thomann N."/>
            <person name="Stavropoulos S."/>
            <person name="Stone C."/>
            <person name="Strader C."/>
            <person name="Tesfaye S."/>
            <person name="Thomson T."/>
            <person name="Thoulutsang Y."/>
            <person name="Thoulutsang D."/>
            <person name="Topham K."/>
            <person name="Topping I."/>
            <person name="Tsamla T."/>
            <person name="Vassiliev H."/>
            <person name="Vo A."/>
            <person name="Wangchuk T."/>
            <person name="Wangdi T."/>
            <person name="Weiand M."/>
            <person name="Wilkinson J."/>
            <person name="Wilson A."/>
            <person name="Yadav S."/>
            <person name="Young G."/>
            <person name="Yu Q."/>
            <person name="Zembek L."/>
            <person name="Zhong D."/>
            <person name="Zimmer A."/>
            <person name="Zwirko Z."/>
            <person name="Jaffe D.B."/>
            <person name="Alvarez P."/>
            <person name="Brockman W."/>
            <person name="Butler J."/>
            <person name="Chin C."/>
            <person name="Gnerre S."/>
            <person name="Grabherr M."/>
            <person name="Kleber M."/>
            <person name="Mauceli E."/>
            <person name="MacCallum I."/>
        </authorList>
    </citation>
    <scope>NUCLEOTIDE SEQUENCE [LARGE SCALE GENOMIC DNA]</scope>
    <source>
        <strain evidence="2">MSH-3 / Tucson 14011-0111.49</strain>
    </source>
</reference>
<dbReference type="AlphaFoldDB" id="B4G9F9"/>
<name>B4G9F9_DROPE</name>
<keyword evidence="2" id="KW-1185">Reference proteome</keyword>
<dbReference type="OrthoDB" id="7791368at2759"/>